<keyword evidence="1" id="KW-0472">Membrane</keyword>
<evidence type="ECO:0000313" key="3">
    <source>
        <dbReference type="Proteomes" id="UP000246635"/>
    </source>
</evidence>
<dbReference type="Proteomes" id="UP000246635">
    <property type="component" value="Unassembled WGS sequence"/>
</dbReference>
<proteinExistence type="predicted"/>
<keyword evidence="1" id="KW-0812">Transmembrane</keyword>
<organism evidence="2 3">
    <name type="scientific">Paenibacillus cellulosilyticus</name>
    <dbReference type="NCBI Taxonomy" id="375489"/>
    <lineage>
        <taxon>Bacteria</taxon>
        <taxon>Bacillati</taxon>
        <taxon>Bacillota</taxon>
        <taxon>Bacilli</taxon>
        <taxon>Bacillales</taxon>
        <taxon>Paenibacillaceae</taxon>
        <taxon>Paenibacillus</taxon>
    </lineage>
</organism>
<name>A0A2V2YQR5_9BACL</name>
<sequence>MNFVVYMAIIQVILFVAVGAFVIRMIQRARKKESDN</sequence>
<accession>A0A2V2YQR5</accession>
<feature type="transmembrane region" description="Helical" evidence="1">
    <location>
        <begin position="6"/>
        <end position="26"/>
    </location>
</feature>
<evidence type="ECO:0000313" key="2">
    <source>
        <dbReference type="EMBL" id="PWV98640.1"/>
    </source>
</evidence>
<reference evidence="2 3" key="1">
    <citation type="submission" date="2018-05" db="EMBL/GenBank/DDBJ databases">
        <title>Genomic Encyclopedia of Type Strains, Phase III (KMG-III): the genomes of soil and plant-associated and newly described type strains.</title>
        <authorList>
            <person name="Whitman W."/>
        </authorList>
    </citation>
    <scope>NUCLEOTIDE SEQUENCE [LARGE SCALE GENOMIC DNA]</scope>
    <source>
        <strain evidence="2 3">CECT 5696</strain>
    </source>
</reference>
<dbReference type="AlphaFoldDB" id="A0A2V2YQR5"/>
<gene>
    <name evidence="2" type="ORF">DFQ01_11639</name>
</gene>
<comment type="caution">
    <text evidence="2">The sequence shown here is derived from an EMBL/GenBank/DDBJ whole genome shotgun (WGS) entry which is preliminary data.</text>
</comment>
<keyword evidence="3" id="KW-1185">Reference proteome</keyword>
<dbReference type="EMBL" id="QGTQ01000016">
    <property type="protein sequence ID" value="PWV98640.1"/>
    <property type="molecule type" value="Genomic_DNA"/>
</dbReference>
<protein>
    <submittedName>
        <fullName evidence="2">Uncharacterized protein</fullName>
    </submittedName>
</protein>
<evidence type="ECO:0000256" key="1">
    <source>
        <dbReference type="SAM" id="Phobius"/>
    </source>
</evidence>
<keyword evidence="1" id="KW-1133">Transmembrane helix</keyword>